<feature type="transmembrane region" description="Helical" evidence="1">
    <location>
        <begin position="20"/>
        <end position="50"/>
    </location>
</feature>
<keyword evidence="1" id="KW-0812">Transmembrane</keyword>
<evidence type="ECO:0000313" key="2">
    <source>
        <dbReference type="EMBL" id="QIR05329.1"/>
    </source>
</evidence>
<evidence type="ECO:0000313" key="3">
    <source>
        <dbReference type="Proteomes" id="UP000501408"/>
    </source>
</evidence>
<sequence>MNTLLEMTKTVFGYVCFVPFLFLYSGLLSLTLAPLLLVGGVGFLCVILGVEEGVKPLWRQLWQDGKDVASARPRSAQ</sequence>
<name>A0ABX6K1H5_SALCS</name>
<evidence type="ECO:0000256" key="1">
    <source>
        <dbReference type="SAM" id="Phobius"/>
    </source>
</evidence>
<keyword evidence="3" id="KW-1185">Reference proteome</keyword>
<keyword evidence="1" id="KW-1133">Transmembrane helix</keyword>
<accession>A0ABX6K1H5</accession>
<dbReference type="Proteomes" id="UP000501408">
    <property type="component" value="Chromosome 1"/>
</dbReference>
<dbReference type="EMBL" id="CP050266">
    <property type="protein sequence ID" value="QIR05329.1"/>
    <property type="molecule type" value="Genomic_DNA"/>
</dbReference>
<organism evidence="2 3">
    <name type="scientific">Salinivibrio costicola</name>
    <name type="common">Vibrio costicola</name>
    <dbReference type="NCBI Taxonomy" id="51367"/>
    <lineage>
        <taxon>Bacteria</taxon>
        <taxon>Pseudomonadati</taxon>
        <taxon>Pseudomonadota</taxon>
        <taxon>Gammaproteobacteria</taxon>
        <taxon>Vibrionales</taxon>
        <taxon>Vibrionaceae</taxon>
        <taxon>Salinivibrio</taxon>
    </lineage>
</organism>
<dbReference type="RefSeq" id="WP_096630838.1">
    <property type="nucleotide sequence ID" value="NZ_CP050266.1"/>
</dbReference>
<gene>
    <name evidence="2" type="ORF">HBA18_02395</name>
</gene>
<protein>
    <submittedName>
        <fullName evidence="2">Uncharacterized protein</fullName>
    </submittedName>
</protein>
<reference evidence="2 3" key="1">
    <citation type="submission" date="2020-03" db="EMBL/GenBank/DDBJ databases">
        <title>Genome mining reveals the biosynthetic pathways of PHA and ectoines of the halophilic strain Salinivibrio costicola M318 isolated from fermented shrimp paste.</title>
        <authorList>
            <person name="Doan T.V."/>
            <person name="Tran L.T."/>
            <person name="Trieu T.A."/>
            <person name="Nguyen Q.V."/>
            <person name="Quach T.N."/>
            <person name="Phi T.Q."/>
            <person name="Kumar S."/>
        </authorList>
    </citation>
    <scope>NUCLEOTIDE SEQUENCE [LARGE SCALE GENOMIC DNA]</scope>
    <source>
        <strain evidence="2 3">M318</strain>
    </source>
</reference>
<proteinExistence type="predicted"/>
<keyword evidence="1" id="KW-0472">Membrane</keyword>